<keyword evidence="1" id="KW-1133">Transmembrane helix</keyword>
<organism evidence="2 3">
    <name type="scientific">Candidatus Sungiibacteriota bacterium</name>
    <dbReference type="NCBI Taxonomy" id="2750080"/>
    <lineage>
        <taxon>Bacteria</taxon>
        <taxon>Candidatus Sungiibacteriota</taxon>
    </lineage>
</organism>
<reference evidence="2" key="1">
    <citation type="submission" date="2020-07" db="EMBL/GenBank/DDBJ databases">
        <title>Huge and variable diversity of episymbiotic CPR bacteria and DPANN archaea in groundwater ecosystems.</title>
        <authorList>
            <person name="He C.Y."/>
            <person name="Keren R."/>
            <person name="Whittaker M."/>
            <person name="Farag I.F."/>
            <person name="Doudna J."/>
            <person name="Cate J.H.D."/>
            <person name="Banfield J.F."/>
        </authorList>
    </citation>
    <scope>NUCLEOTIDE SEQUENCE</scope>
    <source>
        <strain evidence="2">NC_groundwater_191_Ag_S-0.1um_45_8</strain>
    </source>
</reference>
<dbReference type="EMBL" id="JACOYY010000074">
    <property type="protein sequence ID" value="MBI2052558.1"/>
    <property type="molecule type" value="Genomic_DNA"/>
</dbReference>
<evidence type="ECO:0000313" key="2">
    <source>
        <dbReference type="EMBL" id="MBI2052558.1"/>
    </source>
</evidence>
<dbReference type="AlphaFoldDB" id="A0A9D6DSK9"/>
<evidence type="ECO:0000256" key="1">
    <source>
        <dbReference type="SAM" id="Phobius"/>
    </source>
</evidence>
<gene>
    <name evidence="2" type="ORF">HYT38_02710</name>
</gene>
<accession>A0A9D6DSK9</accession>
<name>A0A9D6DSK9_9BACT</name>
<evidence type="ECO:0000313" key="3">
    <source>
        <dbReference type="Proteomes" id="UP000786662"/>
    </source>
</evidence>
<proteinExistence type="predicted"/>
<comment type="caution">
    <text evidence="2">The sequence shown here is derived from an EMBL/GenBank/DDBJ whole genome shotgun (WGS) entry which is preliminary data.</text>
</comment>
<protein>
    <submittedName>
        <fullName evidence="2">Uncharacterized protein</fullName>
    </submittedName>
</protein>
<keyword evidence="1" id="KW-0812">Transmembrane</keyword>
<dbReference type="Proteomes" id="UP000786662">
    <property type="component" value="Unassembled WGS sequence"/>
</dbReference>
<feature type="transmembrane region" description="Helical" evidence="1">
    <location>
        <begin position="75"/>
        <end position="97"/>
    </location>
</feature>
<sequence>MTNAQLKNKIMRQVYATWLWNRSKPVLFLQLPLLIVFLAIQHEYVAFKAVAANTLNSLNSPSSVFNYAVSAFQTAEPLVIFLAAAIGLFAVLALNSIARNIIALSRKEIRLPARIDK</sequence>
<keyword evidence="1" id="KW-0472">Membrane</keyword>